<dbReference type="SUPFAM" id="SSF48435">
    <property type="entry name" value="Bacterial muramidases"/>
    <property type="match status" value="1"/>
</dbReference>
<dbReference type="RefSeq" id="WP_052511528.1">
    <property type="nucleotide sequence ID" value="NZ_BAND01000005.1"/>
</dbReference>
<dbReference type="GO" id="GO:0000270">
    <property type="term" value="P:peptidoglycan metabolic process"/>
    <property type="evidence" value="ECO:0007669"/>
    <property type="project" value="InterPro"/>
</dbReference>
<evidence type="ECO:0000256" key="4">
    <source>
        <dbReference type="SAM" id="SignalP"/>
    </source>
</evidence>
<comment type="similarity">
    <text evidence="1">Belongs to the transglycosylase Slt family.</text>
</comment>
<feature type="chain" id="PRO_5030001252" evidence="4">
    <location>
        <begin position="26"/>
        <end position="646"/>
    </location>
</feature>
<dbReference type="PROSITE" id="PS51257">
    <property type="entry name" value="PROKAR_LIPOPROTEIN"/>
    <property type="match status" value="1"/>
</dbReference>
<comment type="caution">
    <text evidence="6">The sequence shown here is derived from an EMBL/GenBank/DDBJ whole genome shotgun (WGS) entry which is preliminary data.</text>
</comment>
<dbReference type="GO" id="GO:0008933">
    <property type="term" value="F:peptidoglycan lytic transglycosylase activity"/>
    <property type="evidence" value="ECO:0007669"/>
    <property type="project" value="InterPro"/>
</dbReference>
<dbReference type="InterPro" id="IPR008258">
    <property type="entry name" value="Transglycosylase_SLT_dom_1"/>
</dbReference>
<keyword evidence="3 4" id="KW-0732">Signal</keyword>
<evidence type="ECO:0000313" key="7">
    <source>
        <dbReference type="Proteomes" id="UP000019760"/>
    </source>
</evidence>
<dbReference type="CDD" id="cd13401">
    <property type="entry name" value="Slt70-like"/>
    <property type="match status" value="1"/>
</dbReference>
<dbReference type="GO" id="GO:0004553">
    <property type="term" value="F:hydrolase activity, hydrolyzing O-glycosyl compounds"/>
    <property type="evidence" value="ECO:0007669"/>
    <property type="project" value="InterPro"/>
</dbReference>
<dbReference type="GO" id="GO:0042597">
    <property type="term" value="C:periplasmic space"/>
    <property type="evidence" value="ECO:0007669"/>
    <property type="project" value="InterPro"/>
</dbReference>
<evidence type="ECO:0000313" key="6">
    <source>
        <dbReference type="EMBL" id="GAJ27704.1"/>
    </source>
</evidence>
<evidence type="ECO:0000256" key="1">
    <source>
        <dbReference type="ARBA" id="ARBA00007734"/>
    </source>
</evidence>
<gene>
    <name evidence="6" type="ORF">Amme_005_092</name>
</gene>
<sequence length="646" mass="70050">MSDRRSFRLRLALCATALLTGCAGGPEGIASPPAQSASAPTAVERVALPPVSAATEQRVTRWLALTAPGPYAPAQDYADFLTSGTKWPLRGLMMARYEHQLAEADTVTLSRLCPLLPPNRATAFLRCAPALPDAAARARVIWTHDAISSSEEPAFLARFGDHLTPDDQWARFQTLESSGQIAAARRQIARLAPARQNLARARLAFRLATPDADSTLAALSPDDLADPILTLARLHALRRADRLGDALALWKQSGFTVERRAPSHRWWSERAALSRALLSAGSPPDALLLARDVTAPVGSPQRLEAQFLTGWIELRALHDPSAAIPLFTDLLQDRSIITRAKGAYWLGRAHRDLGHEATARQAWTRAAQYPTTFYGQLALAALNGNVPTLLPDAPPVPGLDAALARLPPAPQGRIGRPDLAEAATWLVRQGDSAHARLFLMLLQSETTDPADQAQLARLGWTLGLYEPAVFAARSTGRQGVTLYPLGWPLPPDIDTEEGATPPGLALGVARQESSFDPDAESPARAIGLMQFQTGTARDVVRRAGLSGLDISPAGLRDPRTSMILGRAYLAYLLSRFDNVVPEALAAYNAGPHRTAQWLESDPLPVPLTQDALIDWIEKLPYEETRAYIQHVEENRAIYRLMEAGHA</sequence>
<evidence type="ECO:0000256" key="2">
    <source>
        <dbReference type="ARBA" id="ARBA00009387"/>
    </source>
</evidence>
<protein>
    <submittedName>
        <fullName evidence="6">Soluble lytic murein transglycosylase</fullName>
    </submittedName>
</protein>
<dbReference type="OrthoDB" id="9815002at2"/>
<dbReference type="InterPro" id="IPR008939">
    <property type="entry name" value="Lytic_TGlycosylase_superhlx_U"/>
</dbReference>
<evidence type="ECO:0000256" key="3">
    <source>
        <dbReference type="ARBA" id="ARBA00022729"/>
    </source>
</evidence>
<dbReference type="PROSITE" id="PS00922">
    <property type="entry name" value="TRANSGLYCOSYLASE"/>
    <property type="match status" value="1"/>
</dbReference>
<keyword evidence="7" id="KW-1185">Reference proteome</keyword>
<feature type="signal peptide" evidence="4">
    <location>
        <begin position="1"/>
        <end position="25"/>
    </location>
</feature>
<dbReference type="SUPFAM" id="SSF53955">
    <property type="entry name" value="Lysozyme-like"/>
    <property type="match status" value="1"/>
</dbReference>
<dbReference type="Proteomes" id="UP000019760">
    <property type="component" value="Unassembled WGS sequence"/>
</dbReference>
<reference evidence="6 7" key="2">
    <citation type="journal article" date="2014" name="FEMS Microbiol. Lett.">
        <title>Draft genomic DNA sequence of the facultatively methylotrophic bacterium Acidomonas methanolica type strain MB58.</title>
        <authorList>
            <person name="Higashiura N."/>
            <person name="Hadano H."/>
            <person name="Hirakawa H."/>
            <person name="Matsutani M."/>
            <person name="Takabe S."/>
            <person name="Matsushita K."/>
            <person name="Azuma Y."/>
        </authorList>
    </citation>
    <scope>NUCLEOTIDE SEQUENCE [LARGE SCALE GENOMIC DNA]</scope>
    <source>
        <strain evidence="6 7">MB58</strain>
    </source>
</reference>
<dbReference type="Pfam" id="PF01464">
    <property type="entry name" value="SLT"/>
    <property type="match status" value="1"/>
</dbReference>
<organism evidence="6 7">
    <name type="scientific">Acidomonas methanolica NBRC 104435</name>
    <dbReference type="NCBI Taxonomy" id="1231351"/>
    <lineage>
        <taxon>Bacteria</taxon>
        <taxon>Pseudomonadati</taxon>
        <taxon>Pseudomonadota</taxon>
        <taxon>Alphaproteobacteria</taxon>
        <taxon>Acetobacterales</taxon>
        <taxon>Acetobacteraceae</taxon>
        <taxon>Acidomonas</taxon>
    </lineage>
</organism>
<dbReference type="InterPro" id="IPR000189">
    <property type="entry name" value="Transglyc_AS"/>
</dbReference>
<accession>A0A023D0X6</accession>
<reference evidence="7" key="1">
    <citation type="journal article" date="2014" name="FEMS Microbiol. Lett.">
        <title>Draft Genomic DNA Sequence of the Facultatively Methylotrophic Bacterium Acidomonas methanolica type strain MB58.</title>
        <authorList>
            <person name="Higashiura N."/>
            <person name="Hadano H."/>
            <person name="Hirakawa H."/>
            <person name="Matsutani M."/>
            <person name="Takabe S."/>
            <person name="Matsushita K."/>
            <person name="Azuma Y."/>
        </authorList>
    </citation>
    <scope>NUCLEOTIDE SEQUENCE [LARGE SCALE GENOMIC DNA]</scope>
    <source>
        <strain evidence="7">MB58</strain>
    </source>
</reference>
<dbReference type="Gene3D" id="1.25.20.10">
    <property type="entry name" value="Bacterial muramidases"/>
    <property type="match status" value="1"/>
</dbReference>
<dbReference type="InterPro" id="IPR023346">
    <property type="entry name" value="Lysozyme-like_dom_sf"/>
</dbReference>
<dbReference type="PANTHER" id="PTHR37423:SF2">
    <property type="entry name" value="MEMBRANE-BOUND LYTIC MUREIN TRANSGLYCOSYLASE C"/>
    <property type="match status" value="1"/>
</dbReference>
<dbReference type="PANTHER" id="PTHR37423">
    <property type="entry name" value="SOLUBLE LYTIC MUREIN TRANSGLYCOSYLASE-RELATED"/>
    <property type="match status" value="1"/>
</dbReference>
<name>A0A023D0X6_ACIMT</name>
<dbReference type="GO" id="GO:0016020">
    <property type="term" value="C:membrane"/>
    <property type="evidence" value="ECO:0007669"/>
    <property type="project" value="InterPro"/>
</dbReference>
<proteinExistence type="inferred from homology"/>
<dbReference type="Gene3D" id="1.10.530.10">
    <property type="match status" value="1"/>
</dbReference>
<evidence type="ECO:0000259" key="5">
    <source>
        <dbReference type="Pfam" id="PF01464"/>
    </source>
</evidence>
<dbReference type="EMBL" id="BAND01000005">
    <property type="protein sequence ID" value="GAJ27704.1"/>
    <property type="molecule type" value="Genomic_DNA"/>
</dbReference>
<comment type="similarity">
    <text evidence="2">Belongs to the virb1 family.</text>
</comment>
<dbReference type="AlphaFoldDB" id="A0A023D0X6"/>
<feature type="domain" description="Transglycosylase SLT" evidence="5">
    <location>
        <begin position="498"/>
        <end position="600"/>
    </location>
</feature>